<dbReference type="EMBL" id="JABANP010000023">
    <property type="protein sequence ID" value="KAF4695210.1"/>
    <property type="molecule type" value="Genomic_DNA"/>
</dbReference>
<proteinExistence type="predicted"/>
<dbReference type="Proteomes" id="UP000541610">
    <property type="component" value="Unassembled WGS sequence"/>
</dbReference>
<feature type="region of interest" description="Disordered" evidence="2">
    <location>
        <begin position="257"/>
        <end position="330"/>
    </location>
</feature>
<feature type="coiled-coil region" evidence="1">
    <location>
        <begin position="60"/>
        <end position="94"/>
    </location>
</feature>
<evidence type="ECO:0000313" key="3">
    <source>
        <dbReference type="EMBL" id="KAF4695210.1"/>
    </source>
</evidence>
<gene>
    <name evidence="3" type="ORF">FOZ60_005534</name>
</gene>
<evidence type="ECO:0000256" key="1">
    <source>
        <dbReference type="SAM" id="Coils"/>
    </source>
</evidence>
<evidence type="ECO:0000256" key="2">
    <source>
        <dbReference type="SAM" id="MobiDB-lite"/>
    </source>
</evidence>
<organism evidence="3 4">
    <name type="scientific">Perkinsus olseni</name>
    <name type="common">Perkinsus atlanticus</name>
    <dbReference type="NCBI Taxonomy" id="32597"/>
    <lineage>
        <taxon>Eukaryota</taxon>
        <taxon>Sar</taxon>
        <taxon>Alveolata</taxon>
        <taxon>Perkinsozoa</taxon>
        <taxon>Perkinsea</taxon>
        <taxon>Perkinsida</taxon>
        <taxon>Perkinsidae</taxon>
        <taxon>Perkinsus</taxon>
    </lineage>
</organism>
<comment type="caution">
    <text evidence="3">The sequence shown here is derived from an EMBL/GenBank/DDBJ whole genome shotgun (WGS) entry which is preliminary data.</text>
</comment>
<protein>
    <submittedName>
        <fullName evidence="3">Uncharacterized protein</fullName>
    </submittedName>
</protein>
<feature type="region of interest" description="Disordered" evidence="2">
    <location>
        <begin position="1"/>
        <end position="49"/>
    </location>
</feature>
<keyword evidence="1" id="KW-0175">Coiled coil</keyword>
<name>A0A7J6PI93_PEROL</name>
<evidence type="ECO:0000313" key="4">
    <source>
        <dbReference type="Proteomes" id="UP000541610"/>
    </source>
</evidence>
<accession>A0A7J6PI93</accession>
<reference evidence="3 4" key="1">
    <citation type="submission" date="2020-04" db="EMBL/GenBank/DDBJ databases">
        <title>Perkinsus olseni comparative genomics.</title>
        <authorList>
            <person name="Bogema D.R."/>
        </authorList>
    </citation>
    <scope>NUCLEOTIDE SEQUENCE [LARGE SCALE GENOMIC DNA]</scope>
    <source>
        <strain evidence="3">00978-12</strain>
    </source>
</reference>
<dbReference type="AlphaFoldDB" id="A0A7J6PI93"/>
<sequence>MPDSSTVAASSDPEPCKNENSLPPAAVVPTEGDPDREPEFPLTDTDNFVRPEGLDQANIIDAQAREIVALKRRIDALERERQGTEEREGNSKEACRRCLKRPRRWKQGEAIDEGRIERMHVMFLKDLTAEGLTRKQSRTFLFTLLYIEEDDDKAEFSVFGVGRLSEIIAQVNEGKSLQYFSVFENKNDIHFVLKYETPTRWKQLADTLRNKYGIIASVSCAIPKTGYRTCMYPVLFSYCLDLDPNFYLSPNHPHPSSLLGDGEKQGSRARRTPALDGGGLPALPPSRGAEEEEETGILEHVESDGVSAVSAEEGVQSHGSEESAESLALS</sequence>